<evidence type="ECO:0000313" key="4">
    <source>
        <dbReference type="Proteomes" id="UP000053947"/>
    </source>
</evidence>
<accession>A0A0W0GHY4</accession>
<feature type="transmembrane region" description="Helical" evidence="2">
    <location>
        <begin position="6"/>
        <end position="27"/>
    </location>
</feature>
<keyword evidence="1" id="KW-0175">Coiled coil</keyword>
<dbReference type="RefSeq" id="WP_058439193.1">
    <property type="nucleotide sequence ID" value="NZ_KQ758903.1"/>
</dbReference>
<evidence type="ECO:0000313" key="3">
    <source>
        <dbReference type="EMBL" id="KTB48164.1"/>
    </source>
</evidence>
<keyword evidence="4" id="KW-1185">Reference proteome</keyword>
<protein>
    <submittedName>
        <fullName evidence="3">Uncharacterized protein</fullName>
    </submittedName>
</protein>
<dbReference type="Proteomes" id="UP000053947">
    <property type="component" value="Unassembled WGS sequence"/>
</dbReference>
<dbReference type="EMBL" id="LFDV01000002">
    <property type="protein sequence ID" value="KTB48164.1"/>
    <property type="molecule type" value="Genomic_DNA"/>
</dbReference>
<feature type="coiled-coil region" evidence="1">
    <location>
        <begin position="55"/>
        <end position="82"/>
    </location>
</feature>
<evidence type="ECO:0000256" key="1">
    <source>
        <dbReference type="SAM" id="Coils"/>
    </source>
</evidence>
<gene>
    <name evidence="3" type="ORF">DEALK_10090</name>
</gene>
<proteinExistence type="predicted"/>
<dbReference type="AlphaFoldDB" id="A0A0W0GHY4"/>
<keyword evidence="2" id="KW-0812">Transmembrane</keyword>
<dbReference type="OrthoDB" id="158964at2"/>
<dbReference type="STRING" id="1217799.DEALK_10090"/>
<evidence type="ECO:0000256" key="2">
    <source>
        <dbReference type="SAM" id="Phobius"/>
    </source>
</evidence>
<organism evidence="3 4">
    <name type="scientific">Dehalogenimonas alkenigignens</name>
    <dbReference type="NCBI Taxonomy" id="1217799"/>
    <lineage>
        <taxon>Bacteria</taxon>
        <taxon>Bacillati</taxon>
        <taxon>Chloroflexota</taxon>
        <taxon>Dehalococcoidia</taxon>
        <taxon>Dehalococcoidales</taxon>
        <taxon>Dehalococcoidaceae</taxon>
        <taxon>Dehalogenimonas</taxon>
    </lineage>
</organism>
<name>A0A0W0GHY4_9CHLR</name>
<reference evidence="3 4" key="1">
    <citation type="submission" date="2015-06" db="EMBL/GenBank/DDBJ databases">
        <title>Genome sequence of the organohalide-respiring Dehalogenimonas alkenigignens type strain (IP3-3T).</title>
        <authorList>
            <person name="Key T.A."/>
            <person name="Richmond D.P."/>
            <person name="Bowman K.S."/>
            <person name="Cho Y.-J."/>
            <person name="Chun J."/>
            <person name="da Costa M.S."/>
            <person name="Rainey F.A."/>
            <person name="Moe W.M."/>
        </authorList>
    </citation>
    <scope>NUCLEOTIDE SEQUENCE [LARGE SCALE GENOMIC DNA]</scope>
    <source>
        <strain evidence="3 4">IP3-3</strain>
    </source>
</reference>
<keyword evidence="2" id="KW-0472">Membrane</keyword>
<keyword evidence="2" id="KW-1133">Transmembrane helix</keyword>
<comment type="caution">
    <text evidence="3">The sequence shown here is derived from an EMBL/GenBank/DDBJ whole genome shotgun (WGS) entry which is preliminary data.</text>
</comment>
<sequence length="198" mass="21523">MRISKVFITILFLGLFIIAGVLLYMLWQDELDRRETQEASLTSTQALLPPIQANVAAAQADLTAAQAKLAAARESLAEWQAVWPTPPPVAAIQTIDYGSKLFILAANNQLNLVEFRGNEPSSVTIGGIKYQSTDMEIKVSGAILKINDFIGNLETSDPYLTATIDAVNITFYTEFDPEIGGVPLPDAAITINILALER</sequence>